<feature type="domain" description="Peptidase M48" evidence="8">
    <location>
        <begin position="164"/>
        <end position="320"/>
    </location>
</feature>
<keyword evidence="7" id="KW-0812">Transmembrane</keyword>
<accession>A0ABU3YCH2</accession>
<evidence type="ECO:0000256" key="3">
    <source>
        <dbReference type="ARBA" id="ARBA00022801"/>
    </source>
</evidence>
<comment type="caution">
    <text evidence="9">The sequence shown here is derived from an EMBL/GenBank/DDBJ whole genome shotgun (WGS) entry which is preliminary data.</text>
</comment>
<comment type="cofactor">
    <cofactor evidence="6">
        <name>Zn(2+)</name>
        <dbReference type="ChEBI" id="CHEBI:29105"/>
    </cofactor>
    <text evidence="6">Binds 1 zinc ion per subunit.</text>
</comment>
<dbReference type="RefSeq" id="WP_317228248.1">
    <property type="nucleotide sequence ID" value="NZ_JAWJEJ010000002.1"/>
</dbReference>
<evidence type="ECO:0000256" key="6">
    <source>
        <dbReference type="RuleBase" id="RU003983"/>
    </source>
</evidence>
<name>A0ABU3YCH2_9SPHN</name>
<dbReference type="InterPro" id="IPR001915">
    <property type="entry name" value="Peptidase_M48"/>
</dbReference>
<dbReference type="Proteomes" id="UP001273531">
    <property type="component" value="Unassembled WGS sequence"/>
</dbReference>
<dbReference type="PANTHER" id="PTHR22726">
    <property type="entry name" value="METALLOENDOPEPTIDASE OMA1"/>
    <property type="match status" value="1"/>
</dbReference>
<sequence length="361" mass="37788">MSAPSEAAVRVWHYDGNSGVRREPLLVPAGEDRFMLVDLGREDGPYAYADLVAQGAVDGHPRFGLKKRPGWSMTFAEALPEAVAARLPGTARYGGVIDRIGLWPAVGAFAAVSALIIVGIATVPSMVARLIPRSVEARLGSLMVGDFGERACTDPAGVAALQAMAERMQMRDGVDLRVVDVPMVNAVTLPGGHVVLFSGLLQQASSPDEVAGVLAHELGHVENRDVLESLVRQLGLSVVLGGLDGNVGGYTNALLSASYSRGAEARADGFAIDALRTAQVSPRPTAAFFSKLAKSEVKVKGADALLTYMASHPMSSEREQRFAASAGKAATTPVLDAAQWQALKGICGAGSGKWKGSRLGF</sequence>
<evidence type="ECO:0000313" key="10">
    <source>
        <dbReference type="Proteomes" id="UP001273531"/>
    </source>
</evidence>
<dbReference type="Gene3D" id="3.30.2010.10">
    <property type="entry name" value="Metalloproteases ('zincins'), catalytic domain"/>
    <property type="match status" value="1"/>
</dbReference>
<keyword evidence="10" id="KW-1185">Reference proteome</keyword>
<proteinExistence type="inferred from homology"/>
<protein>
    <submittedName>
        <fullName evidence="9">M48 family metallopeptidase</fullName>
    </submittedName>
</protein>
<keyword evidence="3 6" id="KW-0378">Hydrolase</keyword>
<keyword evidence="2" id="KW-0479">Metal-binding</keyword>
<dbReference type="PANTHER" id="PTHR22726:SF1">
    <property type="entry name" value="METALLOENDOPEPTIDASE OMA1, MITOCHONDRIAL"/>
    <property type="match status" value="1"/>
</dbReference>
<dbReference type="InterPro" id="IPR051156">
    <property type="entry name" value="Mito/Outer_Membr_Metalloprot"/>
</dbReference>
<evidence type="ECO:0000256" key="4">
    <source>
        <dbReference type="ARBA" id="ARBA00022833"/>
    </source>
</evidence>
<evidence type="ECO:0000256" key="2">
    <source>
        <dbReference type="ARBA" id="ARBA00022723"/>
    </source>
</evidence>
<keyword evidence="7" id="KW-1133">Transmembrane helix</keyword>
<keyword evidence="7" id="KW-0472">Membrane</keyword>
<keyword evidence="5 6" id="KW-0482">Metalloprotease</keyword>
<dbReference type="EMBL" id="JAWJEJ010000002">
    <property type="protein sequence ID" value="MDV3459091.1"/>
    <property type="molecule type" value="Genomic_DNA"/>
</dbReference>
<comment type="similarity">
    <text evidence="6">Belongs to the peptidase M48 family.</text>
</comment>
<evidence type="ECO:0000313" key="9">
    <source>
        <dbReference type="EMBL" id="MDV3459091.1"/>
    </source>
</evidence>
<reference evidence="9 10" key="1">
    <citation type="submission" date="2023-10" db="EMBL/GenBank/DDBJ databases">
        <title>Sphingomonas sp. HF-S4 16S ribosomal RNA gene Genome sequencing and assembly.</title>
        <authorList>
            <person name="Lee H."/>
        </authorList>
    </citation>
    <scope>NUCLEOTIDE SEQUENCE [LARGE SCALE GENOMIC DNA]</scope>
    <source>
        <strain evidence="9 10">HF-S4</strain>
    </source>
</reference>
<evidence type="ECO:0000259" key="8">
    <source>
        <dbReference type="Pfam" id="PF01435"/>
    </source>
</evidence>
<keyword evidence="4 6" id="KW-0862">Zinc</keyword>
<gene>
    <name evidence="9" type="ORF">RZN05_18985</name>
</gene>
<feature type="transmembrane region" description="Helical" evidence="7">
    <location>
        <begin position="102"/>
        <end position="123"/>
    </location>
</feature>
<keyword evidence="1 6" id="KW-0645">Protease</keyword>
<dbReference type="CDD" id="cd07332">
    <property type="entry name" value="M48C_Oma1_like"/>
    <property type="match status" value="1"/>
</dbReference>
<evidence type="ECO:0000256" key="1">
    <source>
        <dbReference type="ARBA" id="ARBA00022670"/>
    </source>
</evidence>
<evidence type="ECO:0000256" key="7">
    <source>
        <dbReference type="SAM" id="Phobius"/>
    </source>
</evidence>
<organism evidence="9 10">
    <name type="scientific">Sphingomonas agrestis</name>
    <dbReference type="NCBI Taxonomy" id="3080540"/>
    <lineage>
        <taxon>Bacteria</taxon>
        <taxon>Pseudomonadati</taxon>
        <taxon>Pseudomonadota</taxon>
        <taxon>Alphaproteobacteria</taxon>
        <taxon>Sphingomonadales</taxon>
        <taxon>Sphingomonadaceae</taxon>
        <taxon>Sphingomonas</taxon>
    </lineage>
</organism>
<dbReference type="Pfam" id="PF01435">
    <property type="entry name" value="Peptidase_M48"/>
    <property type="match status" value="1"/>
</dbReference>
<evidence type="ECO:0000256" key="5">
    <source>
        <dbReference type="ARBA" id="ARBA00023049"/>
    </source>
</evidence>